<evidence type="ECO:0000313" key="8">
    <source>
        <dbReference type="Proteomes" id="UP001295423"/>
    </source>
</evidence>
<comment type="similarity">
    <text evidence="1">Belongs to the SEC5 family.</text>
</comment>
<protein>
    <recommendedName>
        <fullName evidence="6">Exocyst complex component EXOC2/Sec5 N-terminal domain-containing protein</fullName>
    </recommendedName>
</protein>
<proteinExistence type="inferred from homology"/>
<gene>
    <name evidence="7" type="ORF">CYCCA115_LOCUS3734</name>
</gene>
<evidence type="ECO:0000259" key="6">
    <source>
        <dbReference type="Pfam" id="PF15469"/>
    </source>
</evidence>
<evidence type="ECO:0000256" key="5">
    <source>
        <dbReference type="SAM" id="MobiDB-lite"/>
    </source>
</evidence>
<name>A0AAD2CIR4_9STRA</name>
<evidence type="ECO:0000256" key="3">
    <source>
        <dbReference type="ARBA" id="ARBA00022483"/>
    </source>
</evidence>
<reference evidence="7" key="1">
    <citation type="submission" date="2023-08" db="EMBL/GenBank/DDBJ databases">
        <authorList>
            <person name="Audoor S."/>
            <person name="Bilcke G."/>
        </authorList>
    </citation>
    <scope>NUCLEOTIDE SEQUENCE</scope>
</reference>
<organism evidence="7 8">
    <name type="scientific">Cylindrotheca closterium</name>
    <dbReference type="NCBI Taxonomy" id="2856"/>
    <lineage>
        <taxon>Eukaryota</taxon>
        <taxon>Sar</taxon>
        <taxon>Stramenopiles</taxon>
        <taxon>Ochrophyta</taxon>
        <taxon>Bacillariophyta</taxon>
        <taxon>Bacillariophyceae</taxon>
        <taxon>Bacillariophycidae</taxon>
        <taxon>Bacillariales</taxon>
        <taxon>Bacillariaceae</taxon>
        <taxon>Cylindrotheca</taxon>
    </lineage>
</organism>
<dbReference type="Pfam" id="PF15469">
    <property type="entry name" value="Sec5"/>
    <property type="match status" value="1"/>
</dbReference>
<evidence type="ECO:0000256" key="2">
    <source>
        <dbReference type="ARBA" id="ARBA00022448"/>
    </source>
</evidence>
<accession>A0AAD2CIR4</accession>
<dbReference type="InterPro" id="IPR029175">
    <property type="entry name" value="EXOC2/Sec5"/>
</dbReference>
<dbReference type="GO" id="GO:0006893">
    <property type="term" value="P:Golgi to plasma membrane transport"/>
    <property type="evidence" value="ECO:0007669"/>
    <property type="project" value="InterPro"/>
</dbReference>
<feature type="coiled-coil region" evidence="4">
    <location>
        <begin position="320"/>
        <end position="379"/>
    </location>
</feature>
<evidence type="ECO:0000313" key="7">
    <source>
        <dbReference type="EMBL" id="CAJ1934394.1"/>
    </source>
</evidence>
<sequence length="1205" mass="132776">MAEEDVAEKASQEIKALLRRLDPEKTSHKDRIRRLTKFKNFVSGEAGEVPEFYDDDIPLLLLGSAVPAALLGDDTDILGENVIGLLQAAGSPSVEHDQTLKRSARHAMSLLKYLLCDFVEDGDEGGENSLNLFAQCFCSLPLDRYQFMSLDLHLVGDERGGAKDDACAIMVLLLCNHVQEDGETPSPLSKEDLLMDPSAIEAFEIWCASNVSKDQRKKIKKNAEKRTEALADVDDELENEYVESDGEESDFDEDDDGAFAEMKRKRKADKKAVMDAVHSGDMSKRRGPALRWEDSQLYKEQQARIAAHQKMQEQEGGGFHDTVTDNLRLAQEMAEREEEKSKILRKDPLGLQGADFDLRTIEKEQVDHLEQGLLELQEEIRKGDVGGEDSNVLRSKKESLEFILDGIVGVGGTSGGISGTGHSVLPTEAQFDPILFLTLVHRNASYDELLGSMNRLSTDIHNQNVQLQSMVRENFALFLRCADGIDTFNETTLSQAGPGLVDRLNRQDALAESCAHQAKKSFKPLLDNANEVRKVQSALAVLQRVAPMLQAPYLMRQHVENGRFSSALKAYRRVLVIDEHCNIELLNHVKDQAAECAREARRELEGRLAQDKTSVQALIDAIRDLGELLELDIPHDPKESDKVANARYKVPNMKSVGVFSIGGILVNIRDHPPALACMLLQAAHFTHLVTTTIEEADNTTIRIFEGESLSSQKLDGEKKEDKPEPAPKKTTSNNQWKYDVLEARSIATIKAVEVISLWLPRLLQVARAAHEDEKRRAARVAKRNATGVASTLSPFEVLITNVAPSISRVVEHAAFCGLGSAPRGSGMEIKMTFGKRSPEKLRALLKSPLPPSQSSRVGKELADMVKVLGDSSGIVNELRPEDAAGASQKVSPLDVCKTLGDQSVMTIERRRCIYAFDICARGCSSRATGSGKFDADALLTCLKTLSEELTRPDQCASEVEKGCELVIRKCCDGLASYVRDRGDAARLSAVAECADVLLNRMADVVREVGNLTNNAETVEEVMMEDIMGLEGAMFDDFLGSLRFNVTSCCRMGWLDVKSESKAAANDSPSMGFPPYLSASLLAIVRCRAQVEQALGDKVRRSEGAAYQHIAMATVAEAVAEGICEEIVQRKTKLRVRQADRLANELQFLLNTLKRYLKRETVKLVDTTRAMLVGKSGQNGASAPEGLASLEELERLGRVYVLCLGE</sequence>
<keyword evidence="2" id="KW-0813">Transport</keyword>
<feature type="domain" description="Exocyst complex component EXOC2/Sec5 N-terminal" evidence="6">
    <location>
        <begin position="420"/>
        <end position="704"/>
    </location>
</feature>
<dbReference type="PANTHER" id="PTHR13043">
    <property type="entry name" value="EXOCYST COMPLEX COMPONENT SEC5"/>
    <property type="match status" value="1"/>
</dbReference>
<dbReference type="InterPro" id="IPR039481">
    <property type="entry name" value="EXOC2/Sec5_N_dom"/>
</dbReference>
<dbReference type="GO" id="GO:0000145">
    <property type="term" value="C:exocyst"/>
    <property type="evidence" value="ECO:0007669"/>
    <property type="project" value="InterPro"/>
</dbReference>
<keyword evidence="3" id="KW-0268">Exocytosis</keyword>
<dbReference type="PANTHER" id="PTHR13043:SF1">
    <property type="entry name" value="EXOCYST COMPLEX COMPONENT 2"/>
    <property type="match status" value="1"/>
</dbReference>
<feature type="compositionally biased region" description="Basic and acidic residues" evidence="5">
    <location>
        <begin position="714"/>
        <end position="727"/>
    </location>
</feature>
<evidence type="ECO:0000256" key="4">
    <source>
        <dbReference type="SAM" id="Coils"/>
    </source>
</evidence>
<comment type="caution">
    <text evidence="7">The sequence shown here is derived from an EMBL/GenBank/DDBJ whole genome shotgun (WGS) entry which is preliminary data.</text>
</comment>
<feature type="region of interest" description="Disordered" evidence="5">
    <location>
        <begin position="712"/>
        <end position="732"/>
    </location>
</feature>
<keyword evidence="4" id="KW-0175">Coiled coil</keyword>
<dbReference type="EMBL" id="CAKOGP040000335">
    <property type="protein sequence ID" value="CAJ1934394.1"/>
    <property type="molecule type" value="Genomic_DNA"/>
</dbReference>
<dbReference type="AlphaFoldDB" id="A0AAD2CIR4"/>
<dbReference type="Proteomes" id="UP001295423">
    <property type="component" value="Unassembled WGS sequence"/>
</dbReference>
<keyword evidence="8" id="KW-1185">Reference proteome</keyword>
<evidence type="ECO:0000256" key="1">
    <source>
        <dbReference type="ARBA" id="ARBA00010578"/>
    </source>
</evidence>
<dbReference type="GO" id="GO:0006887">
    <property type="term" value="P:exocytosis"/>
    <property type="evidence" value="ECO:0007669"/>
    <property type="project" value="UniProtKB-KW"/>
</dbReference>